<dbReference type="RefSeq" id="XP_053589548.1">
    <property type="nucleotide sequence ID" value="XM_053725354.1"/>
</dbReference>
<evidence type="ECO:0000313" key="1">
    <source>
        <dbReference type="EMBL" id="KAF1765860.1"/>
    </source>
</evidence>
<dbReference type="KEGG" id="crq:GCK72_005813"/>
<reference evidence="1 2" key="1">
    <citation type="submission" date="2019-12" db="EMBL/GenBank/DDBJ databases">
        <title>Chromosome-level assembly of the Caenorhabditis remanei genome.</title>
        <authorList>
            <person name="Teterina A.A."/>
            <person name="Willis J.H."/>
            <person name="Phillips P.C."/>
        </authorList>
    </citation>
    <scope>NUCLEOTIDE SEQUENCE [LARGE SCALE GENOMIC DNA]</scope>
    <source>
        <strain evidence="1 2">PX506</strain>
        <tissue evidence="1">Whole organism</tissue>
    </source>
</reference>
<accession>A0A6A5HDL5</accession>
<dbReference type="AlphaFoldDB" id="A0A6A5HDL5"/>
<evidence type="ECO:0000313" key="2">
    <source>
        <dbReference type="Proteomes" id="UP000483820"/>
    </source>
</evidence>
<name>A0A6A5HDL5_CAERE</name>
<proteinExistence type="predicted"/>
<dbReference type="Proteomes" id="UP000483820">
    <property type="component" value="Chromosome II"/>
</dbReference>
<gene>
    <name evidence="1" type="ORF">GCK72_005813</name>
</gene>
<dbReference type="EMBL" id="WUAV01000002">
    <property type="protein sequence ID" value="KAF1765860.1"/>
    <property type="molecule type" value="Genomic_DNA"/>
</dbReference>
<sequence length="97" mass="11472">MNPMEYKKYESRLDDILRNNGFYHFDNFFGTGQIVQIDAYGFSLDIAISTRLNQDNSSEQVKKEHLEDLLKTVIRSCFSFTTLAPTFDWHSEQYDFK</sequence>
<organism evidence="1 2">
    <name type="scientific">Caenorhabditis remanei</name>
    <name type="common">Caenorhabditis vulgaris</name>
    <dbReference type="NCBI Taxonomy" id="31234"/>
    <lineage>
        <taxon>Eukaryota</taxon>
        <taxon>Metazoa</taxon>
        <taxon>Ecdysozoa</taxon>
        <taxon>Nematoda</taxon>
        <taxon>Chromadorea</taxon>
        <taxon>Rhabditida</taxon>
        <taxon>Rhabditina</taxon>
        <taxon>Rhabditomorpha</taxon>
        <taxon>Rhabditoidea</taxon>
        <taxon>Rhabditidae</taxon>
        <taxon>Peloderinae</taxon>
        <taxon>Caenorhabditis</taxon>
    </lineage>
</organism>
<comment type="caution">
    <text evidence="1">The sequence shown here is derived from an EMBL/GenBank/DDBJ whole genome shotgun (WGS) entry which is preliminary data.</text>
</comment>
<protein>
    <submittedName>
        <fullName evidence="1">Uncharacterized protein</fullName>
    </submittedName>
</protein>
<dbReference type="CTD" id="78774130"/>
<dbReference type="GeneID" id="78774130"/>